<evidence type="ECO:0000256" key="1">
    <source>
        <dbReference type="SAM" id="Phobius"/>
    </source>
</evidence>
<dbReference type="EMBL" id="JAGGLV010000008">
    <property type="protein sequence ID" value="MBP2112766.1"/>
    <property type="molecule type" value="Genomic_DNA"/>
</dbReference>
<evidence type="ECO:0000313" key="2">
    <source>
        <dbReference type="EMBL" id="MBP2112766.1"/>
    </source>
</evidence>
<organism evidence="2 3">
    <name type="scientific">Paenibacillus silagei</name>
    <dbReference type="NCBI Taxonomy" id="1670801"/>
    <lineage>
        <taxon>Bacteria</taxon>
        <taxon>Bacillati</taxon>
        <taxon>Bacillota</taxon>
        <taxon>Bacilli</taxon>
        <taxon>Bacillales</taxon>
        <taxon>Paenibacillaceae</taxon>
        <taxon>Paenibacillus</taxon>
    </lineage>
</organism>
<keyword evidence="1" id="KW-1133">Transmembrane helix</keyword>
<keyword evidence="1" id="KW-0812">Transmembrane</keyword>
<dbReference type="Proteomes" id="UP000773462">
    <property type="component" value="Unassembled WGS sequence"/>
</dbReference>
<comment type="caution">
    <text evidence="2">The sequence shown here is derived from an EMBL/GenBank/DDBJ whole genome shotgun (WGS) entry which is preliminary data.</text>
</comment>
<protein>
    <submittedName>
        <fullName evidence="2">Membrane protein YadS</fullName>
    </submittedName>
</protein>
<reference evidence="2 3" key="1">
    <citation type="submission" date="2021-03" db="EMBL/GenBank/DDBJ databases">
        <title>Genomic Encyclopedia of Type Strains, Phase IV (KMG-IV): sequencing the most valuable type-strain genomes for metagenomic binning, comparative biology and taxonomic classification.</title>
        <authorList>
            <person name="Goeker M."/>
        </authorList>
    </citation>
    <scope>NUCLEOTIDE SEQUENCE [LARGE SCALE GENOMIC DNA]</scope>
    <source>
        <strain evidence="2 3">DSM 101953</strain>
    </source>
</reference>
<proteinExistence type="predicted"/>
<keyword evidence="3" id="KW-1185">Reference proteome</keyword>
<sequence length="62" mass="6825">MIAATRPAGKQAVDLAVNVKLTRVTMLVPIAVIIGVWANRKERQLNPGLPADEYRQHPSDHP</sequence>
<evidence type="ECO:0000313" key="3">
    <source>
        <dbReference type="Proteomes" id="UP000773462"/>
    </source>
</evidence>
<feature type="transmembrane region" description="Helical" evidence="1">
    <location>
        <begin position="20"/>
        <end position="38"/>
    </location>
</feature>
<name>A0ABS4NRU3_9BACL</name>
<accession>A0ABS4NRU3</accession>
<keyword evidence="1" id="KW-0472">Membrane</keyword>
<gene>
    <name evidence="2" type="ORF">J2Z70_002920</name>
</gene>